<dbReference type="GeneID" id="29000115"/>
<dbReference type="GO" id="GO:0044695">
    <property type="term" value="C:Dsc E3 ubiquitin ligase complex"/>
    <property type="evidence" value="ECO:0007669"/>
    <property type="project" value="InterPro"/>
</dbReference>
<dbReference type="Pfam" id="PF13373">
    <property type="entry name" value="Dsc3_C"/>
    <property type="match status" value="1"/>
</dbReference>
<keyword evidence="1" id="KW-0472">Membrane</keyword>
<evidence type="ECO:0000313" key="3">
    <source>
        <dbReference type="EMBL" id="OAD76356.1"/>
    </source>
</evidence>
<dbReference type="InterPro" id="IPR000626">
    <property type="entry name" value="Ubiquitin-like_dom"/>
</dbReference>
<reference evidence="4" key="1">
    <citation type="submission" date="2015-06" db="EMBL/GenBank/DDBJ databases">
        <title>Expansion of signal transduction pathways in fungi by whole-genome duplication.</title>
        <authorList>
            <consortium name="DOE Joint Genome Institute"/>
            <person name="Corrochano L.M."/>
            <person name="Kuo A."/>
            <person name="Marcet-Houben M."/>
            <person name="Polaino S."/>
            <person name="Salamov A."/>
            <person name="Villalobos J.M."/>
            <person name="Alvarez M.I."/>
            <person name="Avalos J."/>
            <person name="Benito E.P."/>
            <person name="Benoit I."/>
            <person name="Burger G."/>
            <person name="Camino L.P."/>
            <person name="Canovas D."/>
            <person name="Cerda-Olmedo E."/>
            <person name="Cheng J.-F."/>
            <person name="Dominguez A."/>
            <person name="Elias M."/>
            <person name="Eslava A.P."/>
            <person name="Glaser F."/>
            <person name="Grimwood J."/>
            <person name="Gutierrez G."/>
            <person name="Heitman J."/>
            <person name="Henrissat B."/>
            <person name="Iturriaga E.A."/>
            <person name="Lang B.F."/>
            <person name="Lavin J.L."/>
            <person name="Lee S."/>
            <person name="Li W."/>
            <person name="Lindquist E."/>
            <person name="Lopez-Garcia S."/>
            <person name="Luque E.M."/>
            <person name="Marcos A.T."/>
            <person name="Martin J."/>
            <person name="McCluskey K."/>
            <person name="Medina H.R."/>
            <person name="Miralles-Duran A."/>
            <person name="Miyazaki A."/>
            <person name="Munoz-Torres E."/>
            <person name="Oguiza J.A."/>
            <person name="Ohm R."/>
            <person name="Olmedo M."/>
            <person name="Orejas M."/>
            <person name="Ortiz-Castellanos L."/>
            <person name="Pisabarro A.G."/>
            <person name="Rodriguez-Romero J."/>
            <person name="Ruiz-Herrera J."/>
            <person name="Ruiz-Vazquez R."/>
            <person name="Sanz C."/>
            <person name="Schackwitz W."/>
            <person name="Schmutz J."/>
            <person name="Shahriari M."/>
            <person name="Shelest E."/>
            <person name="Silva-Franco F."/>
            <person name="Soanes D."/>
            <person name="Syed K."/>
            <person name="Tagua V.G."/>
            <person name="Talbot N.J."/>
            <person name="Thon M."/>
            <person name="De vries R.P."/>
            <person name="Wiebenga A."/>
            <person name="Yadav J.S."/>
            <person name="Braun E.L."/>
            <person name="Baker S."/>
            <person name="Garre V."/>
            <person name="Horwitz B."/>
            <person name="Torres-Martinez S."/>
            <person name="Idnurm A."/>
            <person name="Herrera-Estrella A."/>
            <person name="Gabaldon T."/>
            <person name="Grigoriev I.V."/>
        </authorList>
    </citation>
    <scope>NUCLEOTIDE SEQUENCE [LARGE SCALE GENOMIC DNA]</scope>
    <source>
        <strain evidence="4">NRRL 1555(-)</strain>
    </source>
</reference>
<feature type="transmembrane region" description="Helical" evidence="1">
    <location>
        <begin position="165"/>
        <end position="186"/>
    </location>
</feature>
<name>A0A162Q1J7_PHYB8</name>
<evidence type="ECO:0000313" key="4">
    <source>
        <dbReference type="Proteomes" id="UP000077315"/>
    </source>
</evidence>
<dbReference type="PROSITE" id="PS50053">
    <property type="entry name" value="UBIQUITIN_2"/>
    <property type="match status" value="1"/>
</dbReference>
<keyword evidence="4" id="KW-1185">Reference proteome</keyword>
<dbReference type="CDD" id="cd17039">
    <property type="entry name" value="Ubl_ubiquitin_like"/>
    <property type="match status" value="1"/>
</dbReference>
<keyword evidence="1" id="KW-1133">Transmembrane helix</keyword>
<keyword evidence="1" id="KW-0812">Transmembrane</keyword>
<dbReference type="RefSeq" id="XP_018294396.1">
    <property type="nucleotide sequence ID" value="XM_018439209.1"/>
</dbReference>
<dbReference type="InterPro" id="IPR025390">
    <property type="entry name" value="Dsc3_C"/>
</dbReference>
<evidence type="ECO:0000256" key="1">
    <source>
        <dbReference type="SAM" id="Phobius"/>
    </source>
</evidence>
<dbReference type="OrthoDB" id="2556122at2759"/>
<evidence type="ECO:0000259" key="2">
    <source>
        <dbReference type="PROSITE" id="PS50053"/>
    </source>
</evidence>
<dbReference type="EMBL" id="KV440976">
    <property type="protein sequence ID" value="OAD76356.1"/>
    <property type="molecule type" value="Genomic_DNA"/>
</dbReference>
<dbReference type="AlphaFoldDB" id="A0A162Q1J7"/>
<organism evidence="3 4">
    <name type="scientific">Phycomyces blakesleeanus (strain ATCC 8743b / DSM 1359 / FGSC 10004 / NBRC 33097 / NRRL 1555)</name>
    <dbReference type="NCBI Taxonomy" id="763407"/>
    <lineage>
        <taxon>Eukaryota</taxon>
        <taxon>Fungi</taxon>
        <taxon>Fungi incertae sedis</taxon>
        <taxon>Mucoromycota</taxon>
        <taxon>Mucoromycotina</taxon>
        <taxon>Mucoromycetes</taxon>
        <taxon>Mucorales</taxon>
        <taxon>Phycomycetaceae</taxon>
        <taxon>Phycomyces</taxon>
    </lineage>
</organism>
<dbReference type="InParanoid" id="A0A162Q1J7"/>
<dbReference type="Pfam" id="PF00240">
    <property type="entry name" value="ubiquitin"/>
    <property type="match status" value="1"/>
</dbReference>
<dbReference type="Gene3D" id="3.10.20.90">
    <property type="entry name" value="Phosphatidylinositol 3-kinase Catalytic Subunit, Chain A, domain 1"/>
    <property type="match status" value="1"/>
</dbReference>
<dbReference type="GO" id="GO:0005783">
    <property type="term" value="C:endoplasmic reticulum"/>
    <property type="evidence" value="ECO:0007669"/>
    <property type="project" value="TreeGrafter"/>
</dbReference>
<gene>
    <name evidence="3" type="ORF">PHYBLDRAFT_186251</name>
</gene>
<dbReference type="PANTHER" id="PTHR28049:SF1">
    <property type="entry name" value="DSC E3 UBIQUITIN LIGASE COMPLEX SUBUNIT 3"/>
    <property type="match status" value="1"/>
</dbReference>
<protein>
    <recommendedName>
        <fullName evidence="2">Ubiquitin-like domain-containing protein</fullName>
    </recommendedName>
</protein>
<accession>A0A162Q1J7</accession>
<sequence length="214" mass="24747">MPQKHLLDSVLVNINSNDGNELIIRVSPVHDNILSIKNLLRRTLPNITHKNIRLIHNGRLLDDNYTLADYGLGTISTVYFLCSLSEFSESSTQFKDSDEESEGQEERGLDRLRKSGYNAEEIRSIRMEFHRTHRTEYNGETTEHQRQLEDAWMESTGETLPGGTVYQILCGLILGFFLGLLCLFWLREPVFTRKHRMGKGIFKSFPKTNRLLIF</sequence>
<proteinExistence type="predicted"/>
<dbReference type="VEuPathDB" id="FungiDB:PHYBLDRAFT_186251"/>
<dbReference type="SUPFAM" id="SSF54236">
    <property type="entry name" value="Ubiquitin-like"/>
    <property type="match status" value="1"/>
</dbReference>
<feature type="domain" description="Ubiquitin-like" evidence="2">
    <location>
        <begin position="10"/>
        <end position="81"/>
    </location>
</feature>
<dbReference type="InterPro" id="IPR045226">
    <property type="entry name" value="Dsc3"/>
</dbReference>
<dbReference type="PANTHER" id="PTHR28049">
    <property type="entry name" value="TRANSMEMBRANE PROTEIN YOR223W"/>
    <property type="match status" value="1"/>
</dbReference>
<dbReference type="SMART" id="SM00213">
    <property type="entry name" value="UBQ"/>
    <property type="match status" value="1"/>
</dbReference>
<dbReference type="Proteomes" id="UP000077315">
    <property type="component" value="Unassembled WGS sequence"/>
</dbReference>
<dbReference type="InterPro" id="IPR029071">
    <property type="entry name" value="Ubiquitin-like_domsf"/>
</dbReference>
<dbReference type="FunCoup" id="A0A162Q1J7">
    <property type="interactions" value="8"/>
</dbReference>